<dbReference type="InterPro" id="IPR022742">
    <property type="entry name" value="Hydrolase_4"/>
</dbReference>
<proteinExistence type="predicted"/>
<dbReference type="Gene3D" id="3.40.50.1820">
    <property type="entry name" value="alpha/beta hydrolase"/>
    <property type="match status" value="1"/>
</dbReference>
<dbReference type="RefSeq" id="XP_005790190.1">
    <property type="nucleotide sequence ID" value="XM_005790133.1"/>
</dbReference>
<keyword evidence="2" id="KW-1133">Transmembrane helix</keyword>
<organism evidence="4 5">
    <name type="scientific">Emiliania huxleyi (strain CCMP1516)</name>
    <dbReference type="NCBI Taxonomy" id="280463"/>
    <lineage>
        <taxon>Eukaryota</taxon>
        <taxon>Haptista</taxon>
        <taxon>Haptophyta</taxon>
        <taxon>Prymnesiophyceae</taxon>
        <taxon>Isochrysidales</taxon>
        <taxon>Noelaerhabdaceae</taxon>
        <taxon>Emiliania</taxon>
    </lineage>
</organism>
<dbReference type="Proteomes" id="UP000013827">
    <property type="component" value="Unassembled WGS sequence"/>
</dbReference>
<keyword evidence="5" id="KW-1185">Reference proteome</keyword>
<dbReference type="AlphaFoldDB" id="A0A0D3KPS6"/>
<dbReference type="STRING" id="2903.R1FQ35"/>
<name>A0A0D3KPS6_EMIH1</name>
<keyword evidence="2" id="KW-0812">Transmembrane</keyword>
<feature type="domain" description="Serine aminopeptidase S33" evidence="3">
    <location>
        <begin position="121"/>
        <end position="283"/>
    </location>
</feature>
<evidence type="ECO:0000313" key="4">
    <source>
        <dbReference type="EnsemblProtists" id="EOD37761"/>
    </source>
</evidence>
<dbReference type="HOGENOM" id="CLU_892637_0_0_1"/>
<dbReference type="PaxDb" id="2903-EOD37761"/>
<dbReference type="PANTHER" id="PTHR11614">
    <property type="entry name" value="PHOSPHOLIPASE-RELATED"/>
    <property type="match status" value="1"/>
</dbReference>
<dbReference type="InterPro" id="IPR029058">
    <property type="entry name" value="AB_hydrolase_fold"/>
</dbReference>
<sequence>MFNASSLRLGRWGSMTDPGWAAEMSKLTVGLTVLLVAYAVAHKQRLKRRTKKAASVDPDKLWPKVPGMERGSVLTEQGVRLATFRFDAQHPKAAAILVHGVGVSCRFEFLRTTCDGGLRDRYEDSALDIMRRAGISILGYDHQSHGSSESLEPGVRCYIDQFDDLCRDLLLVHETFCASLPAGTPVFWVGISMGGGVAVRAAQMLATSRPPRGLVLLAPMISLTAIRDEYFCRWLGLRNGHLVPLMHSLSRLVPRLPIVARAKSAVHPHMEAELQADPLNWTRSFPALRQDRSSPARSPYEPPLPHTGLLSL</sequence>
<evidence type="ECO:0000313" key="5">
    <source>
        <dbReference type="Proteomes" id="UP000013827"/>
    </source>
</evidence>
<evidence type="ECO:0000256" key="1">
    <source>
        <dbReference type="SAM" id="MobiDB-lite"/>
    </source>
</evidence>
<feature type="region of interest" description="Disordered" evidence="1">
    <location>
        <begin position="290"/>
        <end position="312"/>
    </location>
</feature>
<dbReference type="EnsemblProtists" id="EOD37761">
    <property type="protein sequence ID" value="EOD37761"/>
    <property type="gene ID" value="EMIHUDRAFT_251925"/>
</dbReference>
<dbReference type="SUPFAM" id="SSF53474">
    <property type="entry name" value="alpha/beta-Hydrolases"/>
    <property type="match status" value="1"/>
</dbReference>
<dbReference type="GeneID" id="17283033"/>
<evidence type="ECO:0000259" key="3">
    <source>
        <dbReference type="Pfam" id="PF12146"/>
    </source>
</evidence>
<evidence type="ECO:0000256" key="2">
    <source>
        <dbReference type="SAM" id="Phobius"/>
    </source>
</evidence>
<reference evidence="4" key="2">
    <citation type="submission" date="2024-10" db="UniProtKB">
        <authorList>
            <consortium name="EnsemblProtists"/>
        </authorList>
    </citation>
    <scope>IDENTIFICATION</scope>
</reference>
<accession>A0A0D3KPS6</accession>
<dbReference type="Pfam" id="PF12146">
    <property type="entry name" value="Hydrolase_4"/>
    <property type="match status" value="1"/>
</dbReference>
<reference evidence="5" key="1">
    <citation type="journal article" date="2013" name="Nature">
        <title>Pan genome of the phytoplankton Emiliania underpins its global distribution.</title>
        <authorList>
            <person name="Read B.A."/>
            <person name="Kegel J."/>
            <person name="Klute M.J."/>
            <person name="Kuo A."/>
            <person name="Lefebvre S.C."/>
            <person name="Maumus F."/>
            <person name="Mayer C."/>
            <person name="Miller J."/>
            <person name="Monier A."/>
            <person name="Salamov A."/>
            <person name="Young J."/>
            <person name="Aguilar M."/>
            <person name="Claverie J.M."/>
            <person name="Frickenhaus S."/>
            <person name="Gonzalez K."/>
            <person name="Herman E.K."/>
            <person name="Lin Y.C."/>
            <person name="Napier J."/>
            <person name="Ogata H."/>
            <person name="Sarno A.F."/>
            <person name="Shmutz J."/>
            <person name="Schroeder D."/>
            <person name="de Vargas C."/>
            <person name="Verret F."/>
            <person name="von Dassow P."/>
            <person name="Valentin K."/>
            <person name="Van de Peer Y."/>
            <person name="Wheeler G."/>
            <person name="Dacks J.B."/>
            <person name="Delwiche C.F."/>
            <person name="Dyhrman S.T."/>
            <person name="Glockner G."/>
            <person name="John U."/>
            <person name="Richards T."/>
            <person name="Worden A.Z."/>
            <person name="Zhang X."/>
            <person name="Grigoriev I.V."/>
            <person name="Allen A.E."/>
            <person name="Bidle K."/>
            <person name="Borodovsky M."/>
            <person name="Bowler C."/>
            <person name="Brownlee C."/>
            <person name="Cock J.M."/>
            <person name="Elias M."/>
            <person name="Gladyshev V.N."/>
            <person name="Groth M."/>
            <person name="Guda C."/>
            <person name="Hadaegh A."/>
            <person name="Iglesias-Rodriguez M.D."/>
            <person name="Jenkins J."/>
            <person name="Jones B.M."/>
            <person name="Lawson T."/>
            <person name="Leese F."/>
            <person name="Lindquist E."/>
            <person name="Lobanov A."/>
            <person name="Lomsadze A."/>
            <person name="Malik S.B."/>
            <person name="Marsh M.E."/>
            <person name="Mackinder L."/>
            <person name="Mock T."/>
            <person name="Mueller-Roeber B."/>
            <person name="Pagarete A."/>
            <person name="Parker M."/>
            <person name="Probert I."/>
            <person name="Quesneville H."/>
            <person name="Raines C."/>
            <person name="Rensing S.A."/>
            <person name="Riano-Pachon D.M."/>
            <person name="Richier S."/>
            <person name="Rokitta S."/>
            <person name="Shiraiwa Y."/>
            <person name="Soanes D.M."/>
            <person name="van der Giezen M."/>
            <person name="Wahlund T.M."/>
            <person name="Williams B."/>
            <person name="Wilson W."/>
            <person name="Wolfe G."/>
            <person name="Wurch L.L."/>
        </authorList>
    </citation>
    <scope>NUCLEOTIDE SEQUENCE</scope>
</reference>
<keyword evidence="2" id="KW-0472">Membrane</keyword>
<dbReference type="KEGG" id="ehx:EMIHUDRAFT_251925"/>
<dbReference type="InterPro" id="IPR051044">
    <property type="entry name" value="MAG_DAG_Lipase"/>
</dbReference>
<protein>
    <recommendedName>
        <fullName evidence="3">Serine aminopeptidase S33 domain-containing protein</fullName>
    </recommendedName>
</protein>
<feature type="transmembrane region" description="Helical" evidence="2">
    <location>
        <begin position="20"/>
        <end position="41"/>
    </location>
</feature>